<keyword evidence="1" id="KW-0175">Coiled coil</keyword>
<dbReference type="Pfam" id="PF14958">
    <property type="entry name" value="PAAT-like"/>
    <property type="match status" value="1"/>
</dbReference>
<dbReference type="GeneID" id="102810105"/>
<dbReference type="PANTHER" id="PTHR14787">
    <property type="entry name" value="C10ORF188 FAMILY MEMBER"/>
    <property type="match status" value="1"/>
</dbReference>
<gene>
    <name evidence="3" type="primary">LOC102810105</name>
</gene>
<sequence>MERLQNCWASVSWTQETSGFDVNAILSHVMANELQGDQDVISTTTGGVHLSSPVTRGSADAAPEPCLLELSCQQHLCMVSVVVISEARHIECYSNEEYCGTARGSKIDIESDQNSPDVLYQCDWKFEKPVKSCTMKFLSLRDKYQMWLHHVRLTLDESRHVDINDSGLNKPSIDMSEVRRMLGSMNQQVDDKAQRLMTSVEDYQKNQSAMLGGIQSLTRDSTPANAGDNTTGMLGMLSMLNNLSTLQIAPRTTNAVDVNDTSGSADQNAMYSMLKNVCSEVTIRRKNQEDSKEMMEKSTDETFEKNERPTLDSHVVATQQDIILEERLTEKINQAEERILKSVERQISALQIHIDNRLDTILAMLTNKNEIPVD</sequence>
<dbReference type="PANTHER" id="PTHR14787:SF1">
    <property type="entry name" value="ATPASE PAAT"/>
    <property type="match status" value="1"/>
</dbReference>
<reference evidence="3" key="1">
    <citation type="submission" date="2025-08" db="UniProtKB">
        <authorList>
            <consortium name="RefSeq"/>
        </authorList>
    </citation>
    <scope>IDENTIFICATION</scope>
    <source>
        <tissue evidence="3">Testes</tissue>
    </source>
</reference>
<dbReference type="InterPro" id="IPR028043">
    <property type="entry name" value="PAAT-like"/>
</dbReference>
<dbReference type="RefSeq" id="XP_006820373.1">
    <property type="nucleotide sequence ID" value="XM_006820310.1"/>
</dbReference>
<name>A0ABM0MK32_SACKO</name>
<evidence type="ECO:0000256" key="1">
    <source>
        <dbReference type="SAM" id="Coils"/>
    </source>
</evidence>
<feature type="coiled-coil region" evidence="1">
    <location>
        <begin position="325"/>
        <end position="353"/>
    </location>
</feature>
<proteinExistence type="predicted"/>
<evidence type="ECO:0000313" key="3">
    <source>
        <dbReference type="RefSeq" id="XP_006820373.1"/>
    </source>
</evidence>
<accession>A0ABM0MK32</accession>
<evidence type="ECO:0000313" key="2">
    <source>
        <dbReference type="Proteomes" id="UP000694865"/>
    </source>
</evidence>
<dbReference type="Proteomes" id="UP000694865">
    <property type="component" value="Unplaced"/>
</dbReference>
<organism evidence="2 3">
    <name type="scientific">Saccoglossus kowalevskii</name>
    <name type="common">Acorn worm</name>
    <dbReference type="NCBI Taxonomy" id="10224"/>
    <lineage>
        <taxon>Eukaryota</taxon>
        <taxon>Metazoa</taxon>
        <taxon>Hemichordata</taxon>
        <taxon>Enteropneusta</taxon>
        <taxon>Harrimaniidae</taxon>
        <taxon>Saccoglossus</taxon>
    </lineage>
</organism>
<protein>
    <submittedName>
        <fullName evidence="3">Uncharacterized protein C10orf88-like</fullName>
    </submittedName>
</protein>
<keyword evidence="2" id="KW-1185">Reference proteome</keyword>